<feature type="transmembrane region" description="Helical" evidence="1">
    <location>
        <begin position="48"/>
        <end position="71"/>
    </location>
</feature>
<keyword evidence="1" id="KW-0812">Transmembrane</keyword>
<dbReference type="AlphaFoldDB" id="A0A9W9NDV4"/>
<feature type="transmembrane region" description="Helical" evidence="1">
    <location>
        <begin position="12"/>
        <end position="36"/>
    </location>
</feature>
<organism evidence="3 4">
    <name type="scientific">Penicillium cinerascens</name>
    <dbReference type="NCBI Taxonomy" id="70096"/>
    <lineage>
        <taxon>Eukaryota</taxon>
        <taxon>Fungi</taxon>
        <taxon>Dikarya</taxon>
        <taxon>Ascomycota</taxon>
        <taxon>Pezizomycotina</taxon>
        <taxon>Eurotiomycetes</taxon>
        <taxon>Eurotiomycetidae</taxon>
        <taxon>Eurotiales</taxon>
        <taxon>Aspergillaceae</taxon>
        <taxon>Penicillium</taxon>
    </lineage>
</organism>
<dbReference type="RefSeq" id="XP_058312624.1">
    <property type="nucleotide sequence ID" value="XM_058447213.1"/>
</dbReference>
<sequence>MLAKPCDFPPAMMLAISIFQAVATMFHLLLALVVALWNFPSVPTPVEFFLVVATAFLNIQFVSFPLQYLLVEWMAFRKSRPIPARSCECEYCKTNIPFRQFARLPCEIRRMIWGLTLPHRVVELNIPEYAVRPSDCTFDWTSKANNSPPAVAMICWESRGVALLYCTLKSDMQRAADHLSRPLPGSFWFRSVHPLVQPSRALTWFNKANDTVLLYHSPYWASRSAWHALNTRIALYGHLAANRTAIFAAMVNPWPRCLEHHPEHGVASGPNVPWPDPIFVLKIVVIHASVKEARSSGLFGLASDEQIRLVDPLDTNLLMEFFWFTRKVHRGQGRDAVAFFDAFRDNVGQWEAQVQAWRRDGLTRDLWTAWMVEYHLGFVGIINPGGVFYGPRWRNGNVLDMTDPASYRTSETGGPIDFDQYGPNENHPWVEDFLQRLPTFRPRIEFRHCADSCVPIPPERSLRAGEKPQ</sequence>
<dbReference type="Proteomes" id="UP001150904">
    <property type="component" value="Unassembled WGS sequence"/>
</dbReference>
<keyword evidence="1" id="KW-1133">Transmembrane helix</keyword>
<dbReference type="EMBL" id="JAPQKR010000004">
    <property type="protein sequence ID" value="KAJ5218051.1"/>
    <property type="molecule type" value="Genomic_DNA"/>
</dbReference>
<protein>
    <recommendedName>
        <fullName evidence="2">2EXR domain-containing protein</fullName>
    </recommendedName>
</protein>
<keyword evidence="4" id="KW-1185">Reference proteome</keyword>
<dbReference type="GeneID" id="83174513"/>
<keyword evidence="1" id="KW-0472">Membrane</keyword>
<reference evidence="3" key="1">
    <citation type="submission" date="2022-12" db="EMBL/GenBank/DDBJ databases">
        <authorList>
            <person name="Petersen C."/>
        </authorList>
    </citation>
    <scope>NUCLEOTIDE SEQUENCE</scope>
    <source>
        <strain evidence="3">IBT 15544</strain>
    </source>
</reference>
<gene>
    <name evidence="3" type="ORF">N7498_000150</name>
</gene>
<evidence type="ECO:0000256" key="1">
    <source>
        <dbReference type="SAM" id="Phobius"/>
    </source>
</evidence>
<dbReference type="OrthoDB" id="3540486at2759"/>
<dbReference type="PANTHER" id="PTHR35910:SF1">
    <property type="entry name" value="2EXR DOMAIN-CONTAINING PROTEIN"/>
    <property type="match status" value="1"/>
</dbReference>
<dbReference type="PANTHER" id="PTHR35910">
    <property type="entry name" value="2EXR DOMAIN-CONTAINING PROTEIN"/>
    <property type="match status" value="1"/>
</dbReference>
<accession>A0A9W9NDV4</accession>
<proteinExistence type="predicted"/>
<comment type="caution">
    <text evidence="3">The sequence shown here is derived from an EMBL/GenBank/DDBJ whole genome shotgun (WGS) entry which is preliminary data.</text>
</comment>
<reference evidence="3" key="2">
    <citation type="journal article" date="2023" name="IMA Fungus">
        <title>Comparative genomic study of the Penicillium genus elucidates a diverse pangenome and 15 lateral gene transfer events.</title>
        <authorList>
            <person name="Petersen C."/>
            <person name="Sorensen T."/>
            <person name="Nielsen M.R."/>
            <person name="Sondergaard T.E."/>
            <person name="Sorensen J.L."/>
            <person name="Fitzpatrick D.A."/>
            <person name="Frisvad J.C."/>
            <person name="Nielsen K.L."/>
        </authorList>
    </citation>
    <scope>NUCLEOTIDE SEQUENCE</scope>
    <source>
        <strain evidence="3">IBT 15544</strain>
    </source>
</reference>
<evidence type="ECO:0000313" key="3">
    <source>
        <dbReference type="EMBL" id="KAJ5218051.1"/>
    </source>
</evidence>
<evidence type="ECO:0000313" key="4">
    <source>
        <dbReference type="Proteomes" id="UP001150904"/>
    </source>
</evidence>
<dbReference type="Pfam" id="PF20150">
    <property type="entry name" value="2EXR"/>
    <property type="match status" value="1"/>
</dbReference>
<evidence type="ECO:0000259" key="2">
    <source>
        <dbReference type="Pfam" id="PF20150"/>
    </source>
</evidence>
<feature type="domain" description="2EXR" evidence="2">
    <location>
        <begin position="98"/>
        <end position="212"/>
    </location>
</feature>
<name>A0A9W9NDV4_9EURO</name>
<dbReference type="InterPro" id="IPR045518">
    <property type="entry name" value="2EXR"/>
</dbReference>